<name>A0A7G9Z8X7_9EURY</name>
<dbReference type="EMBL" id="MT631665">
    <property type="protein sequence ID" value="QNO56711.1"/>
    <property type="molecule type" value="Genomic_DNA"/>
</dbReference>
<accession>A0A7G9Z8X7</accession>
<gene>
    <name evidence="1" type="ORF">JBENMAEK_00030</name>
</gene>
<protein>
    <submittedName>
        <fullName evidence="1">Uncharacterized protein</fullName>
    </submittedName>
</protein>
<evidence type="ECO:0000313" key="1">
    <source>
        <dbReference type="EMBL" id="QNO56711.1"/>
    </source>
</evidence>
<dbReference type="AlphaFoldDB" id="A0A7G9Z8X7"/>
<organism evidence="1">
    <name type="scientific">Candidatus Methanophaga sp. ANME-1 ERB7</name>
    <dbReference type="NCBI Taxonomy" id="2759913"/>
    <lineage>
        <taxon>Archaea</taxon>
        <taxon>Methanobacteriati</taxon>
        <taxon>Methanobacteriota</taxon>
        <taxon>Stenosarchaea group</taxon>
        <taxon>Methanomicrobia</taxon>
        <taxon>Candidatus Methanophagales</taxon>
        <taxon>Candidatus Methanophagaceae</taxon>
        <taxon>Candidatus Methanophaga</taxon>
    </lineage>
</organism>
<reference evidence="1" key="1">
    <citation type="submission" date="2020-06" db="EMBL/GenBank/DDBJ databases">
        <title>Unique genomic features of the anaerobic methanotrophic archaea.</title>
        <authorList>
            <person name="Chadwick G.L."/>
            <person name="Skennerton C.T."/>
            <person name="Laso-Perez R."/>
            <person name="Leu A.O."/>
            <person name="Speth D.R."/>
            <person name="Yu H."/>
            <person name="Morgan-Lang C."/>
            <person name="Hatzenpichler R."/>
            <person name="Goudeau D."/>
            <person name="Malmstrom R."/>
            <person name="Brazelton W.J."/>
            <person name="Woyke T."/>
            <person name="Hallam S.J."/>
            <person name="Tyson G.W."/>
            <person name="Wegener G."/>
            <person name="Boetius A."/>
            <person name="Orphan V."/>
        </authorList>
    </citation>
    <scope>NUCLEOTIDE SEQUENCE</scope>
</reference>
<sequence>MGSKVKREENRVIKCKYLCSYDEDRRYKRRLVDGISNTSFETTDFTD</sequence>
<proteinExistence type="predicted"/>